<feature type="domain" description="Thioredoxin" evidence="6">
    <location>
        <begin position="1"/>
        <end position="87"/>
    </location>
</feature>
<dbReference type="EMBL" id="SZVO01000002">
    <property type="protein sequence ID" value="TKT93380.1"/>
    <property type="molecule type" value="Genomic_DNA"/>
</dbReference>
<dbReference type="CDD" id="cd02947">
    <property type="entry name" value="TRX_family"/>
    <property type="match status" value="1"/>
</dbReference>
<dbReference type="SUPFAM" id="SSF52833">
    <property type="entry name" value="Thioredoxin-like"/>
    <property type="match status" value="1"/>
</dbReference>
<dbReference type="Pfam" id="PF00085">
    <property type="entry name" value="Thioredoxin"/>
    <property type="match status" value="1"/>
</dbReference>
<dbReference type="PROSITE" id="PS51352">
    <property type="entry name" value="THIOREDOXIN_2"/>
    <property type="match status" value="1"/>
</dbReference>
<reference evidence="7 8" key="1">
    <citation type="submission" date="2019-05" db="EMBL/GenBank/DDBJ databases">
        <title>Dyadobacter AR-3-8 sp. nov., isolated from arctic soil.</title>
        <authorList>
            <person name="Chaudhary D.K."/>
        </authorList>
    </citation>
    <scope>NUCLEOTIDE SEQUENCE [LARGE SCALE GENOMIC DNA]</scope>
    <source>
        <strain evidence="7 8">AR-3-8</strain>
    </source>
</reference>
<dbReference type="PIRSF" id="PIRSF000077">
    <property type="entry name" value="Thioredoxin"/>
    <property type="match status" value="1"/>
</dbReference>
<dbReference type="PANTHER" id="PTHR45663">
    <property type="entry name" value="GEO12009P1"/>
    <property type="match status" value="1"/>
</dbReference>
<dbReference type="AlphaFoldDB" id="A0A4U6D7G9"/>
<keyword evidence="3" id="KW-0249">Electron transport</keyword>
<evidence type="ECO:0000256" key="5">
    <source>
        <dbReference type="ARBA" id="ARBA00023284"/>
    </source>
</evidence>
<evidence type="ECO:0000256" key="4">
    <source>
        <dbReference type="ARBA" id="ARBA00023157"/>
    </source>
</evidence>
<dbReference type="InterPro" id="IPR013766">
    <property type="entry name" value="Thioredoxin_domain"/>
</dbReference>
<evidence type="ECO:0000256" key="2">
    <source>
        <dbReference type="ARBA" id="ARBA00022448"/>
    </source>
</evidence>
<dbReference type="GO" id="GO:0015035">
    <property type="term" value="F:protein-disulfide reductase activity"/>
    <property type="evidence" value="ECO:0007669"/>
    <property type="project" value="InterPro"/>
</dbReference>
<keyword evidence="5" id="KW-0676">Redox-active center</keyword>
<dbReference type="Proteomes" id="UP000304900">
    <property type="component" value="Unassembled WGS sequence"/>
</dbReference>
<evidence type="ECO:0000313" key="7">
    <source>
        <dbReference type="EMBL" id="TKT93380.1"/>
    </source>
</evidence>
<keyword evidence="4" id="KW-1015">Disulfide bond</keyword>
<comment type="similarity">
    <text evidence="1">Belongs to the thioredoxin family.</text>
</comment>
<gene>
    <name evidence="7" type="ORF">FDK13_05885</name>
</gene>
<sequence>MAFVMTDTNFDELVLNSDKPVLIDFSVYWSVPCKMAGRLVEEISPDYDGRAIVGKVDVDQNPAISGPYEIPNTPALLYCKNGAIVDN</sequence>
<comment type="caution">
    <text evidence="7">The sequence shown here is derived from an EMBL/GenBank/DDBJ whole genome shotgun (WGS) entry which is preliminary data.</text>
</comment>
<evidence type="ECO:0000313" key="8">
    <source>
        <dbReference type="Proteomes" id="UP000304900"/>
    </source>
</evidence>
<dbReference type="InterPro" id="IPR005746">
    <property type="entry name" value="Thioredoxin"/>
</dbReference>
<dbReference type="PANTHER" id="PTHR45663:SF11">
    <property type="entry name" value="GEO12009P1"/>
    <property type="match status" value="1"/>
</dbReference>
<accession>A0A4U6D7G9</accession>
<protein>
    <submittedName>
        <fullName evidence="7">Thiol reductase thioredoxin</fullName>
    </submittedName>
</protein>
<dbReference type="OrthoDB" id="9790390at2"/>
<name>A0A4U6D7G9_9BACT</name>
<dbReference type="GO" id="GO:0005737">
    <property type="term" value="C:cytoplasm"/>
    <property type="evidence" value="ECO:0007669"/>
    <property type="project" value="TreeGrafter"/>
</dbReference>
<evidence type="ECO:0000256" key="1">
    <source>
        <dbReference type="ARBA" id="ARBA00008987"/>
    </source>
</evidence>
<organism evidence="7 8">
    <name type="scientific">Dyadobacter frigoris</name>
    <dbReference type="NCBI Taxonomy" id="2576211"/>
    <lineage>
        <taxon>Bacteria</taxon>
        <taxon>Pseudomonadati</taxon>
        <taxon>Bacteroidota</taxon>
        <taxon>Cytophagia</taxon>
        <taxon>Cytophagales</taxon>
        <taxon>Spirosomataceae</taxon>
        <taxon>Dyadobacter</taxon>
    </lineage>
</organism>
<dbReference type="Gene3D" id="3.40.30.10">
    <property type="entry name" value="Glutaredoxin"/>
    <property type="match status" value="1"/>
</dbReference>
<keyword evidence="8" id="KW-1185">Reference proteome</keyword>
<evidence type="ECO:0000259" key="6">
    <source>
        <dbReference type="PROSITE" id="PS51352"/>
    </source>
</evidence>
<proteinExistence type="inferred from homology"/>
<keyword evidence="2" id="KW-0813">Transport</keyword>
<dbReference type="InterPro" id="IPR036249">
    <property type="entry name" value="Thioredoxin-like_sf"/>
</dbReference>
<evidence type="ECO:0000256" key="3">
    <source>
        <dbReference type="ARBA" id="ARBA00022982"/>
    </source>
</evidence>